<dbReference type="RefSeq" id="WP_405148505.1">
    <property type="nucleotide sequence ID" value="NZ_CP109527.1"/>
</dbReference>
<gene>
    <name evidence="6" type="ORF">OG308_00015</name>
</gene>
<dbReference type="EMBL" id="CP109527">
    <property type="protein sequence ID" value="WTY36333.1"/>
    <property type="molecule type" value="Genomic_DNA"/>
</dbReference>
<sequence length="233" mass="24127">MPEAKTPGTDAGDAAGALTEKHISDAALAVLDAGGRQALSVGAVARRLGVDAAAVRAHVGGSDGLERAVIERVLSSVALGPLTDDGVEWTAAVVQFALSVRGRLFDHPAVPELIMSGPMDSPSADGPAAREMAESLFVCLARGGLPAPIRARGVYAVIVYVLGSIALDVAETDGKPPLPGESERIAARRAALNDLDPTRWPRAAAHLEEIADWSSVDQFVWGLRVLLVGMTAT</sequence>
<dbReference type="SUPFAM" id="SSF48498">
    <property type="entry name" value="Tetracyclin repressor-like, C-terminal domain"/>
    <property type="match status" value="1"/>
</dbReference>
<keyword evidence="1" id="KW-0805">Transcription regulation</keyword>
<feature type="domain" description="HTH tetR-type" evidence="5">
    <location>
        <begin position="17"/>
        <end position="77"/>
    </location>
</feature>
<evidence type="ECO:0000256" key="2">
    <source>
        <dbReference type="ARBA" id="ARBA00023125"/>
    </source>
</evidence>
<dbReference type="InterPro" id="IPR009057">
    <property type="entry name" value="Homeodomain-like_sf"/>
</dbReference>
<reference evidence="6 7" key="1">
    <citation type="submission" date="2022-10" db="EMBL/GenBank/DDBJ databases">
        <title>The complete genomes of actinobacterial strains from the NBC collection.</title>
        <authorList>
            <person name="Joergensen T.S."/>
            <person name="Alvarez Arevalo M."/>
            <person name="Sterndorff E.B."/>
            <person name="Faurdal D."/>
            <person name="Vuksanovic O."/>
            <person name="Mourched A.-S."/>
            <person name="Charusanti P."/>
            <person name="Shaw S."/>
            <person name="Blin K."/>
            <person name="Weber T."/>
        </authorList>
    </citation>
    <scope>NUCLEOTIDE SEQUENCE [LARGE SCALE GENOMIC DNA]</scope>
    <source>
        <strain evidence="6 7">NBC_01413</strain>
    </source>
</reference>
<dbReference type="Pfam" id="PF02909">
    <property type="entry name" value="TetR_C_1"/>
    <property type="match status" value="1"/>
</dbReference>
<keyword evidence="7" id="KW-1185">Reference proteome</keyword>
<evidence type="ECO:0000313" key="7">
    <source>
        <dbReference type="Proteomes" id="UP001621418"/>
    </source>
</evidence>
<keyword evidence="3" id="KW-0804">Transcription</keyword>
<dbReference type="PROSITE" id="PS50977">
    <property type="entry name" value="HTH_TETR_2"/>
    <property type="match status" value="1"/>
</dbReference>
<evidence type="ECO:0000256" key="3">
    <source>
        <dbReference type="ARBA" id="ARBA00023163"/>
    </source>
</evidence>
<protein>
    <submittedName>
        <fullName evidence="6">TetR/AcrR family transcriptional regulator</fullName>
    </submittedName>
</protein>
<evidence type="ECO:0000259" key="5">
    <source>
        <dbReference type="PROSITE" id="PS50977"/>
    </source>
</evidence>
<dbReference type="InterPro" id="IPR036271">
    <property type="entry name" value="Tet_transcr_reg_TetR-rel_C_sf"/>
</dbReference>
<dbReference type="InterPro" id="IPR004111">
    <property type="entry name" value="Repressor_TetR_C"/>
</dbReference>
<dbReference type="Gene3D" id="1.10.357.10">
    <property type="entry name" value="Tetracycline Repressor, domain 2"/>
    <property type="match status" value="1"/>
</dbReference>
<feature type="DNA-binding region" description="H-T-H motif" evidence="4">
    <location>
        <begin position="40"/>
        <end position="59"/>
    </location>
</feature>
<evidence type="ECO:0000256" key="4">
    <source>
        <dbReference type="PROSITE-ProRule" id="PRU00335"/>
    </source>
</evidence>
<evidence type="ECO:0000313" key="6">
    <source>
        <dbReference type="EMBL" id="WTY36333.1"/>
    </source>
</evidence>
<proteinExistence type="predicted"/>
<evidence type="ECO:0000256" key="1">
    <source>
        <dbReference type="ARBA" id="ARBA00023015"/>
    </source>
</evidence>
<organism evidence="6 7">
    <name type="scientific">Nocardia salmonicida</name>
    <dbReference type="NCBI Taxonomy" id="53431"/>
    <lineage>
        <taxon>Bacteria</taxon>
        <taxon>Bacillati</taxon>
        <taxon>Actinomycetota</taxon>
        <taxon>Actinomycetes</taxon>
        <taxon>Mycobacteriales</taxon>
        <taxon>Nocardiaceae</taxon>
        <taxon>Nocardia</taxon>
    </lineage>
</organism>
<keyword evidence="2 4" id="KW-0238">DNA-binding</keyword>
<name>A0ABZ1N904_9NOCA</name>
<accession>A0ABZ1N904</accession>
<dbReference type="InterPro" id="IPR001647">
    <property type="entry name" value="HTH_TetR"/>
</dbReference>
<dbReference type="Proteomes" id="UP001621418">
    <property type="component" value="Chromosome"/>
</dbReference>
<dbReference type="SUPFAM" id="SSF46689">
    <property type="entry name" value="Homeodomain-like"/>
    <property type="match status" value="1"/>
</dbReference>